<protein>
    <submittedName>
        <fullName evidence="2">DUF2158 domain-containing protein</fullName>
    </submittedName>
</protein>
<dbReference type="GeneID" id="67450995"/>
<dbReference type="Proteomes" id="UP000319715">
    <property type="component" value="Unassembled WGS sequence"/>
</dbReference>
<dbReference type="EMBL" id="VICF01000006">
    <property type="protein sequence ID" value="TQC71294.1"/>
    <property type="molecule type" value="Genomic_DNA"/>
</dbReference>
<dbReference type="RefSeq" id="WP_010617609.1">
    <property type="nucleotide sequence ID" value="NZ_CP045216.1"/>
</dbReference>
<accession>A0A8E1VA55</accession>
<dbReference type="Proteomes" id="UP000071979">
    <property type="component" value="Unassembled WGS sequence"/>
</dbReference>
<dbReference type="AlphaFoldDB" id="A0A8E1VA55"/>
<name>A0A8E1VA55_9GAMM</name>
<comment type="caution">
    <text evidence="1">The sequence shown here is derived from an EMBL/GenBank/DDBJ whole genome shotgun (WGS) entry which is preliminary data.</text>
</comment>
<evidence type="ECO:0000313" key="1">
    <source>
        <dbReference type="EMBL" id="KTS68875.1"/>
    </source>
</evidence>
<keyword evidence="4" id="KW-1185">Reference proteome</keyword>
<sequence>MFNVDDFVQAKTGGPKMQVLRVAGDTLWCARVDDPIKKEIEVKADSVNLYHEDGDFGVC</sequence>
<evidence type="ECO:0000313" key="3">
    <source>
        <dbReference type="Proteomes" id="UP000071979"/>
    </source>
</evidence>
<evidence type="ECO:0000313" key="2">
    <source>
        <dbReference type="EMBL" id="TQC71294.1"/>
    </source>
</evidence>
<gene>
    <name evidence="2" type="ORF">FK492_16085</name>
    <name evidence="1" type="ORF">SA3R_06205</name>
</gene>
<organism evidence="1 3">
    <name type="scientific">Pantoea dispersa</name>
    <dbReference type="NCBI Taxonomy" id="59814"/>
    <lineage>
        <taxon>Bacteria</taxon>
        <taxon>Pseudomonadati</taxon>
        <taxon>Pseudomonadota</taxon>
        <taxon>Gammaproteobacteria</taxon>
        <taxon>Enterobacterales</taxon>
        <taxon>Erwiniaceae</taxon>
        <taxon>Pantoea</taxon>
    </lineage>
</organism>
<proteinExistence type="predicted"/>
<dbReference type="OrthoDB" id="6429330at2"/>
<dbReference type="EMBL" id="LDSE01000009">
    <property type="protein sequence ID" value="KTS68875.1"/>
    <property type="molecule type" value="Genomic_DNA"/>
</dbReference>
<evidence type="ECO:0000313" key="4">
    <source>
        <dbReference type="Proteomes" id="UP000319715"/>
    </source>
</evidence>
<reference evidence="2 4" key="2">
    <citation type="submission" date="2019-06" db="EMBL/GenBank/DDBJ databases">
        <title>Pantoea dispersa Assembly.</title>
        <authorList>
            <person name="Wang J."/>
        </authorList>
    </citation>
    <scope>NUCLEOTIDE SEQUENCE [LARGE SCALE GENOMIC DNA]</scope>
    <source>
        <strain evidence="2">Bio</strain>
        <strain evidence="4">bio</strain>
    </source>
</reference>
<reference evidence="1 3" key="1">
    <citation type="journal article" date="2016" name="Front. Microbiol.">
        <title>Genomic Resource of Rice Seed Associated Bacteria.</title>
        <authorList>
            <person name="Midha S."/>
            <person name="Bansal K."/>
            <person name="Sharma S."/>
            <person name="Kumar N."/>
            <person name="Patil P.P."/>
            <person name="Chaudhry V."/>
            <person name="Patil P.B."/>
        </authorList>
    </citation>
    <scope>NUCLEOTIDE SEQUENCE [LARGE SCALE GENOMIC DNA]</scope>
    <source>
        <strain evidence="1 3">SA3</strain>
    </source>
</reference>